<keyword evidence="4" id="KW-0963">Cytoplasm</keyword>
<feature type="domain" description="RecX second three-helical" evidence="5">
    <location>
        <begin position="77"/>
        <end position="115"/>
    </location>
</feature>
<organism evidence="6 7">
    <name type="scientific">Alteraurantiacibacter aestuarii</name>
    <dbReference type="NCBI Taxonomy" id="650004"/>
    <lineage>
        <taxon>Bacteria</taxon>
        <taxon>Pseudomonadati</taxon>
        <taxon>Pseudomonadota</taxon>
        <taxon>Alphaproteobacteria</taxon>
        <taxon>Sphingomonadales</taxon>
        <taxon>Erythrobacteraceae</taxon>
        <taxon>Alteraurantiacibacter</taxon>
    </lineage>
</organism>
<dbReference type="Proteomes" id="UP000435243">
    <property type="component" value="Unassembled WGS sequence"/>
</dbReference>
<keyword evidence="7" id="KW-1185">Reference proteome</keyword>
<evidence type="ECO:0000256" key="4">
    <source>
        <dbReference type="ARBA" id="ARBA00022490"/>
    </source>
</evidence>
<comment type="subcellular location">
    <subcellularLocation>
        <location evidence="1">Cytoplasm</location>
    </subcellularLocation>
</comment>
<protein>
    <recommendedName>
        <fullName evidence="3">Regulatory protein RecX</fullName>
    </recommendedName>
</protein>
<reference evidence="6 7" key="1">
    <citation type="submission" date="2019-12" db="EMBL/GenBank/DDBJ databases">
        <title>Genomic-based taxomic classification of the family Erythrobacteraceae.</title>
        <authorList>
            <person name="Xu L."/>
        </authorList>
    </citation>
    <scope>NUCLEOTIDE SEQUENCE [LARGE SCALE GENOMIC DNA]</scope>
    <source>
        <strain evidence="6 7">JCM 16339</strain>
    </source>
</reference>
<proteinExistence type="inferred from homology"/>
<accession>A0A844ZJL5</accession>
<name>A0A844ZJL5_9SPHN</name>
<comment type="similarity">
    <text evidence="2">Belongs to the RecX family.</text>
</comment>
<evidence type="ECO:0000256" key="2">
    <source>
        <dbReference type="ARBA" id="ARBA00009695"/>
    </source>
</evidence>
<comment type="caution">
    <text evidence="6">The sequence shown here is derived from an EMBL/GenBank/DDBJ whole genome shotgun (WGS) entry which is preliminary data.</text>
</comment>
<dbReference type="Gene3D" id="1.10.10.10">
    <property type="entry name" value="Winged helix-like DNA-binding domain superfamily/Winged helix DNA-binding domain"/>
    <property type="match status" value="1"/>
</dbReference>
<dbReference type="OrthoDB" id="7432442at2"/>
<dbReference type="Pfam" id="PF02631">
    <property type="entry name" value="RecX_HTH2"/>
    <property type="match status" value="1"/>
</dbReference>
<dbReference type="EMBL" id="WTYY01000001">
    <property type="protein sequence ID" value="MXO87336.1"/>
    <property type="molecule type" value="Genomic_DNA"/>
</dbReference>
<evidence type="ECO:0000259" key="5">
    <source>
        <dbReference type="Pfam" id="PF02631"/>
    </source>
</evidence>
<gene>
    <name evidence="6" type="ORF">GRI32_01110</name>
</gene>
<evidence type="ECO:0000256" key="3">
    <source>
        <dbReference type="ARBA" id="ARBA00018111"/>
    </source>
</evidence>
<dbReference type="InterPro" id="IPR036388">
    <property type="entry name" value="WH-like_DNA-bd_sf"/>
</dbReference>
<dbReference type="GO" id="GO:0005737">
    <property type="term" value="C:cytoplasm"/>
    <property type="evidence" value="ECO:0007669"/>
    <property type="project" value="UniProtKB-SubCell"/>
</dbReference>
<evidence type="ECO:0000313" key="7">
    <source>
        <dbReference type="Proteomes" id="UP000435243"/>
    </source>
</evidence>
<evidence type="ECO:0000256" key="1">
    <source>
        <dbReference type="ARBA" id="ARBA00004496"/>
    </source>
</evidence>
<dbReference type="InterPro" id="IPR053924">
    <property type="entry name" value="RecX_HTH_2nd"/>
</dbReference>
<evidence type="ECO:0000313" key="6">
    <source>
        <dbReference type="EMBL" id="MXO87336.1"/>
    </source>
</evidence>
<dbReference type="AlphaFoldDB" id="A0A844ZJL5"/>
<sequence length="193" mass="21964">MAPYRQDCKQEKRVKKPLDAARLQEMALAYVARYATSSAKLERYLARKLRERGWAENLPPPDISALVDRYVELGYIDDEAFARAKSGSLMRRGYGNRRVDQELGQAGISSTIREDVRAGEAEQRHAALALARKRRFGPFARDPSDRDRREKHIAAMLRAGHSLDSAREMVDAASEQAALEWAHELDEELHDED</sequence>